<evidence type="ECO:0000256" key="1">
    <source>
        <dbReference type="SAM" id="MobiDB-lite"/>
    </source>
</evidence>
<keyword evidence="3" id="KW-1185">Reference proteome</keyword>
<dbReference type="EMBL" id="JAWRVE010000293">
    <property type="protein sequence ID" value="KAL1845799.1"/>
    <property type="molecule type" value="Genomic_DNA"/>
</dbReference>
<gene>
    <name evidence="2" type="ORF">Daus18300_014444</name>
</gene>
<feature type="region of interest" description="Disordered" evidence="1">
    <location>
        <begin position="1"/>
        <end position="43"/>
    </location>
</feature>
<evidence type="ECO:0000313" key="2">
    <source>
        <dbReference type="EMBL" id="KAL1845799.1"/>
    </source>
</evidence>
<proteinExistence type="predicted"/>
<evidence type="ECO:0008006" key="4">
    <source>
        <dbReference type="Google" id="ProtNLM"/>
    </source>
</evidence>
<dbReference type="Proteomes" id="UP001583177">
    <property type="component" value="Unassembled WGS sequence"/>
</dbReference>
<dbReference type="InterPro" id="IPR036770">
    <property type="entry name" value="Ankyrin_rpt-contain_sf"/>
</dbReference>
<accession>A0ABR3VV85</accession>
<dbReference type="Gene3D" id="1.25.40.20">
    <property type="entry name" value="Ankyrin repeat-containing domain"/>
    <property type="match status" value="2"/>
</dbReference>
<dbReference type="PANTHER" id="PTHR46586">
    <property type="entry name" value="ANKYRIN REPEAT-CONTAINING PROTEIN"/>
    <property type="match status" value="1"/>
</dbReference>
<dbReference type="SUPFAM" id="SSF48403">
    <property type="entry name" value="Ankyrin repeat"/>
    <property type="match status" value="1"/>
</dbReference>
<dbReference type="InterPro" id="IPR052050">
    <property type="entry name" value="SecEffector_AnkRepeat"/>
</dbReference>
<dbReference type="PANTHER" id="PTHR46586:SF3">
    <property type="entry name" value="ANKYRIN REPEAT-CONTAINING PROTEIN"/>
    <property type="match status" value="1"/>
</dbReference>
<protein>
    <recommendedName>
        <fullName evidence="4">Ankyrin repeat protein</fullName>
    </recommendedName>
</protein>
<comment type="caution">
    <text evidence="2">The sequence shown here is derived from an EMBL/GenBank/DDBJ whole genome shotgun (WGS) entry which is preliminary data.</text>
</comment>
<evidence type="ECO:0000313" key="3">
    <source>
        <dbReference type="Proteomes" id="UP001583177"/>
    </source>
</evidence>
<sequence length="651" mass="69428">MSLAAESDVSFSTPKVLSPPRSPGNFSAPLAPQKFAPTDNDRDTAIRLMMQERQNQGKSHSKPFSSKESGPVLINIVSGRLNKHQGLTAGVVEVLLGDYDASLSVAKRRSSSLFKKVAGIDQTDILHSTDLLSQAVQNCDAEIVAALLQHADFASRSRALPVAMRSLDPVKVQFVMAAGANAAPLCEEFQKIVRSGSFEMLHAVIAISETRKPCQNCLNLALVHIVKQGCVKSAQSLIHNGADVTSHGSGALFSAVRNNRADIVEALTTGVPEKRPKASMEILDNAVELAYQGIDGAQQGDADYRVLELCLAAGACGKRTGRTLAKAIQHGRFDILDLFLRQNILVFDDEDAGMEIIHAAVATQILEIVNTVLFIARGPSRSQKMEGITQALNLQNQTGLAIAGLILQSGLRGDVAVSELLVSCIRALCTCVAQIPIAKEKYQIFYGFAKMFLDQGGADVNHGDGESLSLAAGSGLVDVLDLLIQRRPSETSLSRAVNPAMGVQDPRTRYATVKMLLEAGARGPPVAEALTQSAKLGQEHVKLTLMLIPYTSVDAALGRPLVSAVRSSCFEQVKALVGLGKPSHATITAAWVEVATVTDAGFQMMVYQLFLERGKIEKSLCDKGLVGAAALGHGGKRLCELMLKHGGSRRG</sequence>
<reference evidence="2 3" key="1">
    <citation type="journal article" date="2024" name="IMA Fungus">
        <title>IMA Genome - F19 : A genome assembly and annotation guide to empower mycologists, including annotated draft genome sequences of Ceratocystis pirilliformis, Diaporthe australafricana, Fusarium ophioides, Paecilomyces lecythidis, and Sporothrix stenoceras.</title>
        <authorList>
            <person name="Aylward J."/>
            <person name="Wilson A.M."/>
            <person name="Visagie C.M."/>
            <person name="Spraker J."/>
            <person name="Barnes I."/>
            <person name="Buitendag C."/>
            <person name="Ceriani C."/>
            <person name="Del Mar Angel L."/>
            <person name="du Plessis D."/>
            <person name="Fuchs T."/>
            <person name="Gasser K."/>
            <person name="Kramer D."/>
            <person name="Li W."/>
            <person name="Munsamy K."/>
            <person name="Piso A."/>
            <person name="Price J.L."/>
            <person name="Sonnekus B."/>
            <person name="Thomas C."/>
            <person name="van der Nest A."/>
            <person name="van Dijk A."/>
            <person name="van Heerden A."/>
            <person name="van Vuuren N."/>
            <person name="Yilmaz N."/>
            <person name="Duong T.A."/>
            <person name="van der Merwe N.A."/>
            <person name="Wingfield M.J."/>
            <person name="Wingfield B.D."/>
        </authorList>
    </citation>
    <scope>NUCLEOTIDE SEQUENCE [LARGE SCALE GENOMIC DNA]</scope>
    <source>
        <strain evidence="2 3">CMW 18300</strain>
    </source>
</reference>
<organism evidence="2 3">
    <name type="scientific">Diaporthe australafricana</name>
    <dbReference type="NCBI Taxonomy" id="127596"/>
    <lineage>
        <taxon>Eukaryota</taxon>
        <taxon>Fungi</taxon>
        <taxon>Dikarya</taxon>
        <taxon>Ascomycota</taxon>
        <taxon>Pezizomycotina</taxon>
        <taxon>Sordariomycetes</taxon>
        <taxon>Sordariomycetidae</taxon>
        <taxon>Diaporthales</taxon>
        <taxon>Diaporthaceae</taxon>
        <taxon>Diaporthe</taxon>
    </lineage>
</organism>
<name>A0ABR3VV85_9PEZI</name>